<feature type="non-terminal residue" evidence="1">
    <location>
        <position position="184"/>
    </location>
</feature>
<dbReference type="InterPro" id="IPR047124">
    <property type="entry name" value="HI_0220.2"/>
</dbReference>
<feature type="non-terminal residue" evidence="1">
    <location>
        <position position="1"/>
    </location>
</feature>
<protein>
    <submittedName>
        <fullName evidence="1">Uncharacterized protein</fullName>
    </submittedName>
</protein>
<dbReference type="SMART" id="SM00987">
    <property type="entry name" value="UreE_C"/>
    <property type="match status" value="1"/>
</dbReference>
<dbReference type="PANTHER" id="PTHR42160">
    <property type="entry name" value="URACIL-DNA GLYCOSYLASE SUPERFAMILY PROTEIN"/>
    <property type="match status" value="1"/>
</dbReference>
<dbReference type="EMBL" id="OB708376">
    <property type="protein sequence ID" value="CAD7238781.1"/>
    <property type="molecule type" value="Genomic_DNA"/>
</dbReference>
<evidence type="ECO:0000313" key="1">
    <source>
        <dbReference type="EMBL" id="CAD7238781.1"/>
    </source>
</evidence>
<gene>
    <name evidence="1" type="ORF">CTOB1V02_LOCUS16596</name>
</gene>
<dbReference type="CDD" id="cd10033">
    <property type="entry name" value="UDG_like"/>
    <property type="match status" value="1"/>
</dbReference>
<dbReference type="PANTHER" id="PTHR42160:SF1">
    <property type="entry name" value="URACIL-DNA GLYCOSYLASE SUPERFAMILY PROTEIN"/>
    <property type="match status" value="1"/>
</dbReference>
<dbReference type="SMART" id="SM00986">
    <property type="entry name" value="UDG"/>
    <property type="match status" value="1"/>
</dbReference>
<dbReference type="InterPro" id="IPR036895">
    <property type="entry name" value="Uracil-DNA_glycosylase-like_sf"/>
</dbReference>
<reference evidence="1" key="1">
    <citation type="submission" date="2020-11" db="EMBL/GenBank/DDBJ databases">
        <authorList>
            <person name="Tran Van P."/>
        </authorList>
    </citation>
    <scope>NUCLEOTIDE SEQUENCE</scope>
</reference>
<organism evidence="1">
    <name type="scientific">Cyprideis torosa</name>
    <dbReference type="NCBI Taxonomy" id="163714"/>
    <lineage>
        <taxon>Eukaryota</taxon>
        <taxon>Metazoa</taxon>
        <taxon>Ecdysozoa</taxon>
        <taxon>Arthropoda</taxon>
        <taxon>Crustacea</taxon>
        <taxon>Oligostraca</taxon>
        <taxon>Ostracoda</taxon>
        <taxon>Podocopa</taxon>
        <taxon>Podocopida</taxon>
        <taxon>Cytherocopina</taxon>
        <taxon>Cytheroidea</taxon>
        <taxon>Cytherideidae</taxon>
        <taxon>Cyprideis</taxon>
    </lineage>
</organism>
<proteinExistence type="predicted"/>
<dbReference type="SUPFAM" id="SSF52141">
    <property type="entry name" value="Uracil-DNA glycosylase-like"/>
    <property type="match status" value="1"/>
</dbReference>
<dbReference type="InterPro" id="IPR005122">
    <property type="entry name" value="Uracil-DNA_glycosylase-like"/>
</dbReference>
<accession>A0A7R8WV54</accession>
<dbReference type="GO" id="GO:0019104">
    <property type="term" value="F:DNA N-glycosylase activity"/>
    <property type="evidence" value="ECO:0007669"/>
    <property type="project" value="UniProtKB-ARBA"/>
</dbReference>
<dbReference type="Gene3D" id="3.40.470.10">
    <property type="entry name" value="Uracil-DNA glycosylase-like domain"/>
    <property type="match status" value="1"/>
</dbReference>
<sequence length="184" mass="20948">NPLPHEPNPVAVLSTRAKIVICGQAPGNKVHHSGKPFTDPSGDRLRHWMGVDESQFYNPDNFAIVPMGFCFPGYDGKGGDLPPRRECARHWHDRVFSVMPQLQIKLLVGGSAQKWHLKKRCKETVTQTVMAWREYLEAGGPDEMIKFPLPHPSWRNTGWIAKNPWFDNELVPELQEMIQGMLNN</sequence>
<dbReference type="AlphaFoldDB" id="A0A7R8WV54"/>
<name>A0A7R8WV54_9CRUS</name>
<dbReference type="Pfam" id="PF03167">
    <property type="entry name" value="UDG"/>
    <property type="match status" value="1"/>
</dbReference>
<dbReference type="OrthoDB" id="10264778at2759"/>